<accession>A0A5S9Q200</accession>
<proteinExistence type="predicted"/>
<dbReference type="Gene3D" id="2.30.110.10">
    <property type="entry name" value="Electron Transport, Fmn-binding Protein, Chain A"/>
    <property type="match status" value="1"/>
</dbReference>
<dbReference type="RefSeq" id="WP_159230257.1">
    <property type="nucleotide sequence ID" value="NZ_CACSIP010000012.1"/>
</dbReference>
<evidence type="ECO:0008006" key="3">
    <source>
        <dbReference type="Google" id="ProtNLM"/>
    </source>
</evidence>
<dbReference type="OrthoDB" id="163266at2"/>
<dbReference type="EMBL" id="CACSIP010000012">
    <property type="protein sequence ID" value="CAA0110901.1"/>
    <property type="molecule type" value="Genomic_DNA"/>
</dbReference>
<evidence type="ECO:0000313" key="1">
    <source>
        <dbReference type="EMBL" id="CAA0110901.1"/>
    </source>
</evidence>
<keyword evidence="2" id="KW-1185">Reference proteome</keyword>
<dbReference type="InterPro" id="IPR012349">
    <property type="entry name" value="Split_barrel_FMN-bd"/>
</dbReference>
<evidence type="ECO:0000313" key="2">
    <source>
        <dbReference type="Proteomes" id="UP000430146"/>
    </source>
</evidence>
<sequence>MTPPHSTGRVKLAERALKSRALMRAPIWVYRAGLGFVFGHRMLLLEHKGRRTGAARFAVLEVLGHPAPDRYLVASGFGERAQWFQNVLAEPNVRISTGFRRAVPAEARRLTTSEADAALKAYVTRHPRAWAKLGPTLENTLGRPIELHDTALPMVEFHLG</sequence>
<dbReference type="InterPro" id="IPR004378">
    <property type="entry name" value="F420H2_quin_Rdtase"/>
</dbReference>
<dbReference type="Proteomes" id="UP000430146">
    <property type="component" value="Unassembled WGS sequence"/>
</dbReference>
<dbReference type="Pfam" id="PF04075">
    <property type="entry name" value="F420H2_quin_red"/>
    <property type="match status" value="1"/>
</dbReference>
<organism evidence="1 2">
    <name type="scientific">Mycolicibacterium vanbaalenii</name>
    <name type="common">Mycobacterium vanbaalenii</name>
    <dbReference type="NCBI Taxonomy" id="110539"/>
    <lineage>
        <taxon>Bacteria</taxon>
        <taxon>Bacillati</taxon>
        <taxon>Actinomycetota</taxon>
        <taxon>Actinomycetes</taxon>
        <taxon>Mycobacteriales</taxon>
        <taxon>Mycobacteriaceae</taxon>
        <taxon>Mycolicibacterium</taxon>
    </lineage>
</organism>
<gene>
    <name evidence="1" type="ORF">AELLOGFF_00858</name>
</gene>
<dbReference type="NCBIfam" id="TIGR00026">
    <property type="entry name" value="hi_GC_TIGR00026"/>
    <property type="match status" value="1"/>
</dbReference>
<dbReference type="GO" id="GO:0016491">
    <property type="term" value="F:oxidoreductase activity"/>
    <property type="evidence" value="ECO:0007669"/>
    <property type="project" value="InterPro"/>
</dbReference>
<dbReference type="AlphaFoldDB" id="A0A5S9Q200"/>
<name>A0A5S9Q200_MYCVN</name>
<reference evidence="1 2" key="1">
    <citation type="submission" date="2019-11" db="EMBL/GenBank/DDBJ databases">
        <authorList>
            <person name="Holert J."/>
        </authorList>
    </citation>
    <scope>NUCLEOTIDE SEQUENCE [LARGE SCALE GENOMIC DNA]</scope>
    <source>
        <strain evidence="1">BC8_1</strain>
    </source>
</reference>
<protein>
    <recommendedName>
        <fullName evidence="3">Nitroreductase</fullName>
    </recommendedName>
</protein>